<evidence type="ECO:0000256" key="1">
    <source>
        <dbReference type="ARBA" id="ARBA00004196"/>
    </source>
</evidence>
<evidence type="ECO:0000259" key="7">
    <source>
        <dbReference type="Pfam" id="PF25881"/>
    </source>
</evidence>
<dbReference type="Gene3D" id="1.10.287.470">
    <property type="entry name" value="Helix hairpin bin"/>
    <property type="match status" value="2"/>
</dbReference>
<proteinExistence type="inferred from homology"/>
<dbReference type="NCBIfam" id="TIGR01730">
    <property type="entry name" value="RND_mfp"/>
    <property type="match status" value="1"/>
</dbReference>
<dbReference type="GO" id="GO:0022857">
    <property type="term" value="F:transmembrane transporter activity"/>
    <property type="evidence" value="ECO:0007669"/>
    <property type="project" value="InterPro"/>
</dbReference>
<comment type="similarity">
    <text evidence="2">Belongs to the membrane fusion protein (MFP) (TC 8.A.1) family.</text>
</comment>
<evidence type="ECO:0000256" key="3">
    <source>
        <dbReference type="ARBA" id="ARBA00023054"/>
    </source>
</evidence>
<evidence type="ECO:0000256" key="4">
    <source>
        <dbReference type="SAM" id="Coils"/>
    </source>
</evidence>
<keyword evidence="6" id="KW-0812">Transmembrane</keyword>
<evidence type="ECO:0000256" key="5">
    <source>
        <dbReference type="SAM" id="MobiDB-lite"/>
    </source>
</evidence>
<dbReference type="FunFam" id="2.40.30.170:FF:000010">
    <property type="entry name" value="Efflux RND transporter periplasmic adaptor subunit"/>
    <property type="match status" value="1"/>
</dbReference>
<feature type="domain" description="CusB-like beta-barrel" evidence="8">
    <location>
        <begin position="292"/>
        <end position="364"/>
    </location>
</feature>
<dbReference type="SUPFAM" id="SSF111369">
    <property type="entry name" value="HlyD-like secretion proteins"/>
    <property type="match status" value="3"/>
</dbReference>
<evidence type="ECO:0000256" key="2">
    <source>
        <dbReference type="ARBA" id="ARBA00009477"/>
    </source>
</evidence>
<evidence type="ECO:0000256" key="6">
    <source>
        <dbReference type="SAM" id="Phobius"/>
    </source>
</evidence>
<keyword evidence="6" id="KW-1133">Transmembrane helix</keyword>
<dbReference type="PANTHER" id="PTHR32347:SF23">
    <property type="entry name" value="BLL5650 PROTEIN"/>
    <property type="match status" value="1"/>
</dbReference>
<dbReference type="Pfam" id="PF25954">
    <property type="entry name" value="Beta-barrel_RND_2"/>
    <property type="match status" value="1"/>
</dbReference>
<dbReference type="Gene3D" id="2.40.30.170">
    <property type="match status" value="1"/>
</dbReference>
<gene>
    <name evidence="9" type="ORF">IRI77_12310</name>
</gene>
<dbReference type="InterPro" id="IPR058792">
    <property type="entry name" value="Beta-barrel_RND_2"/>
</dbReference>
<feature type="domain" description="YbhG-like alpha-helical hairpin" evidence="7">
    <location>
        <begin position="116"/>
        <end position="245"/>
    </location>
</feature>
<feature type="coiled-coil region" evidence="4">
    <location>
        <begin position="118"/>
        <end position="145"/>
    </location>
</feature>
<keyword evidence="10" id="KW-1185">Reference proteome</keyword>
<dbReference type="GO" id="GO:0030313">
    <property type="term" value="C:cell envelope"/>
    <property type="evidence" value="ECO:0007669"/>
    <property type="project" value="UniProtKB-SubCell"/>
</dbReference>
<dbReference type="Gene3D" id="2.40.50.100">
    <property type="match status" value="1"/>
</dbReference>
<keyword evidence="3 4" id="KW-0175">Coiled coil</keyword>
<dbReference type="Pfam" id="PF25881">
    <property type="entry name" value="HH_YBHG"/>
    <property type="match status" value="1"/>
</dbReference>
<organism evidence="9 10">
    <name type="scientific">Paludibaculum fermentans</name>
    <dbReference type="NCBI Taxonomy" id="1473598"/>
    <lineage>
        <taxon>Bacteria</taxon>
        <taxon>Pseudomonadati</taxon>
        <taxon>Acidobacteriota</taxon>
        <taxon>Terriglobia</taxon>
        <taxon>Bryobacterales</taxon>
        <taxon>Bryobacteraceae</taxon>
        <taxon>Paludibaculum</taxon>
    </lineage>
</organism>
<sequence length="448" mass="48573">MDSEIKSLRIDRSAETHSGGPRGATRWILIGIALLVLLGGGATVYKNMNSALEVTTARAQSQQTGGGSNQAVILNATGYIIAAHKIQVASKVVGKVAWIGVEKGDRVKEGQIIVRLEDDEYKAQLQQASGQLMNLQARLDELQNGSRPEEVAAARANVEQGKADQENARITLARTRQLQSEGVMSKSSLDDAVARYDSAVARVNSLQKNYELVHIGPRKEQIDAVKGQIEQAKGVVAFMQTQLNNTIIRAPVTGTILERVVERGEFVTTSFVGDRGAKGFVVSLADLNDLRVELDISQNDFNKLGSRQNGVITVDAYPDKKWEGRIDEISPEANRQKATVQVKVKVLNPDEFLRPEMNASVAFLSDEKPQASAAPATAGKPVVFIPPSTVRNDHVFIVVGEKVVDRAIKTSGNTQQGLRVEDGLIGGEDLVVDPPAELKDGMKVQRKK</sequence>
<dbReference type="KEGG" id="pfer:IRI77_12310"/>
<keyword evidence="6" id="KW-0472">Membrane</keyword>
<evidence type="ECO:0000313" key="9">
    <source>
        <dbReference type="EMBL" id="QOY90690.1"/>
    </source>
</evidence>
<evidence type="ECO:0000313" key="10">
    <source>
        <dbReference type="Proteomes" id="UP000593892"/>
    </source>
</evidence>
<protein>
    <submittedName>
        <fullName evidence="9">Efflux RND transporter periplasmic adaptor subunit</fullName>
    </submittedName>
</protein>
<accession>A0A7S7NVU7</accession>
<evidence type="ECO:0000259" key="8">
    <source>
        <dbReference type="Pfam" id="PF25954"/>
    </source>
</evidence>
<dbReference type="InterPro" id="IPR006143">
    <property type="entry name" value="RND_pump_MFP"/>
</dbReference>
<dbReference type="EMBL" id="CP063849">
    <property type="protein sequence ID" value="QOY90690.1"/>
    <property type="molecule type" value="Genomic_DNA"/>
</dbReference>
<feature type="transmembrane region" description="Helical" evidence="6">
    <location>
        <begin position="27"/>
        <end position="45"/>
    </location>
</feature>
<comment type="subcellular location">
    <subcellularLocation>
        <location evidence="1">Cell envelope</location>
    </subcellularLocation>
</comment>
<feature type="compositionally biased region" description="Basic and acidic residues" evidence="5">
    <location>
        <begin position="1"/>
        <end position="15"/>
    </location>
</feature>
<dbReference type="InterPro" id="IPR050465">
    <property type="entry name" value="UPF0194_transport"/>
</dbReference>
<reference evidence="9 10" key="1">
    <citation type="submission" date="2020-10" db="EMBL/GenBank/DDBJ databases">
        <title>Complete genome sequence of Paludibaculum fermentans P105T, a facultatively anaerobic acidobacterium capable of dissimilatory Fe(III) reduction.</title>
        <authorList>
            <person name="Dedysh S.N."/>
            <person name="Beletsky A.V."/>
            <person name="Kulichevskaya I.S."/>
            <person name="Mardanov A.V."/>
            <person name="Ravin N.V."/>
        </authorList>
    </citation>
    <scope>NUCLEOTIDE SEQUENCE [LARGE SCALE GENOMIC DNA]</scope>
    <source>
        <strain evidence="9 10">P105</strain>
    </source>
</reference>
<name>A0A7S7NVU7_PALFE</name>
<dbReference type="RefSeq" id="WP_194452348.1">
    <property type="nucleotide sequence ID" value="NZ_CP063849.1"/>
</dbReference>
<dbReference type="AlphaFoldDB" id="A0A7S7NVU7"/>
<dbReference type="PANTHER" id="PTHR32347">
    <property type="entry name" value="EFFLUX SYSTEM COMPONENT YKNX-RELATED"/>
    <property type="match status" value="1"/>
</dbReference>
<dbReference type="InterPro" id="IPR059052">
    <property type="entry name" value="HH_YbhG-like"/>
</dbReference>
<dbReference type="Proteomes" id="UP000593892">
    <property type="component" value="Chromosome"/>
</dbReference>
<dbReference type="GO" id="GO:0016020">
    <property type="term" value="C:membrane"/>
    <property type="evidence" value="ECO:0007669"/>
    <property type="project" value="InterPro"/>
</dbReference>
<feature type="region of interest" description="Disordered" evidence="5">
    <location>
        <begin position="1"/>
        <end position="20"/>
    </location>
</feature>